<organism evidence="3 4">
    <name type="scientific">Candidatus Scatomorpha intestinavium</name>
    <dbReference type="NCBI Taxonomy" id="2840922"/>
    <lineage>
        <taxon>Bacteria</taxon>
        <taxon>Bacillati</taxon>
        <taxon>Bacillota</taxon>
        <taxon>Clostridia</taxon>
        <taxon>Eubacteriales</taxon>
        <taxon>Candidatus Scatomorpha</taxon>
    </lineage>
</organism>
<gene>
    <name evidence="3" type="ORF">IAB77_01295</name>
</gene>
<comment type="caution">
    <text evidence="3">The sequence shown here is derived from an EMBL/GenBank/DDBJ whole genome shotgun (WGS) entry which is preliminary data.</text>
</comment>
<feature type="signal peptide" evidence="2">
    <location>
        <begin position="1"/>
        <end position="26"/>
    </location>
</feature>
<evidence type="ECO:0000313" key="3">
    <source>
        <dbReference type="EMBL" id="HIQ77876.1"/>
    </source>
</evidence>
<dbReference type="EMBL" id="DVGA01000018">
    <property type="protein sequence ID" value="HIQ77876.1"/>
    <property type="molecule type" value="Genomic_DNA"/>
</dbReference>
<accession>A0A9D0ZCR9</accession>
<evidence type="ECO:0000256" key="2">
    <source>
        <dbReference type="SAM" id="SignalP"/>
    </source>
</evidence>
<proteinExistence type="predicted"/>
<evidence type="ECO:0000256" key="1">
    <source>
        <dbReference type="SAM" id="MobiDB-lite"/>
    </source>
</evidence>
<sequence length="595" mass="59500">MKKRSFAALALALCFTLSLMALPASAAGSASSGPEEVIYAKLDASGNLLSAYAVVALNGDAGEEVTHYGTYSAVQNLTDTSPIAYEDGAVTATLPEGGRLYYEGTLEDAELPWDISLTYTLDGEEIDPSELGGRSGALAIGLSVTENSAAPGDFAASQMLQITVTLDSALCKNIAAEGGTIANSGGDKTIAFTVLPGAEADYTISADVENFTMAGLTIAGVEYDVASAMGDTAEITDGVEQITGAISELSSGTAALASGANSLASGASSFGSGLSTLSAGSADIVSGSEQISAALGQITSALSGADSSAAGGSIDLSALAQLPAGLEQAASALEQAGGALSQLAEGYSAAYPALQQAVEAIPEASVTEEDIGALMALAPDNAALAALVANYQAAQTVKAVWAQASAAFEAVQDNLPTLAEGVNTAAASLRQTAEQISAAMSATGGEIDLSSLLTLASGLGELAQNYAAFHEGLVSYTSGVDTLAGNWSSVYSGISSLAGGAGELSSGVSALDAETSQIPELIGSLTGGSSGDDEDGSGSERASFLDERNTDTASVQFVIMTDGISAPEEPAGSEPVAEDLGFFENLWNKFLDLFR</sequence>
<name>A0A9D0ZCR9_9FIRM</name>
<reference evidence="3" key="2">
    <citation type="journal article" date="2021" name="PeerJ">
        <title>Extensive microbial diversity within the chicken gut microbiome revealed by metagenomics and culture.</title>
        <authorList>
            <person name="Gilroy R."/>
            <person name="Ravi A."/>
            <person name="Getino M."/>
            <person name="Pursley I."/>
            <person name="Horton D.L."/>
            <person name="Alikhan N.F."/>
            <person name="Baker D."/>
            <person name="Gharbi K."/>
            <person name="Hall N."/>
            <person name="Watson M."/>
            <person name="Adriaenssens E.M."/>
            <person name="Foster-Nyarko E."/>
            <person name="Jarju S."/>
            <person name="Secka A."/>
            <person name="Antonio M."/>
            <person name="Oren A."/>
            <person name="Chaudhuri R.R."/>
            <person name="La Ragione R."/>
            <person name="Hildebrand F."/>
            <person name="Pallen M.J."/>
        </authorList>
    </citation>
    <scope>NUCLEOTIDE SEQUENCE</scope>
    <source>
        <strain evidence="3">ChiBcolR7-354</strain>
    </source>
</reference>
<feature type="region of interest" description="Disordered" evidence="1">
    <location>
        <begin position="522"/>
        <end position="545"/>
    </location>
</feature>
<protein>
    <submittedName>
        <fullName evidence="3">Uncharacterized protein</fullName>
    </submittedName>
</protein>
<keyword evidence="2" id="KW-0732">Signal</keyword>
<feature type="chain" id="PRO_5038541408" evidence="2">
    <location>
        <begin position="27"/>
        <end position="595"/>
    </location>
</feature>
<evidence type="ECO:0000313" key="4">
    <source>
        <dbReference type="Proteomes" id="UP000824262"/>
    </source>
</evidence>
<dbReference type="Proteomes" id="UP000824262">
    <property type="component" value="Unassembled WGS sequence"/>
</dbReference>
<dbReference type="AlphaFoldDB" id="A0A9D0ZCR9"/>
<reference evidence="3" key="1">
    <citation type="submission" date="2020-10" db="EMBL/GenBank/DDBJ databases">
        <authorList>
            <person name="Gilroy R."/>
        </authorList>
    </citation>
    <scope>NUCLEOTIDE SEQUENCE</scope>
    <source>
        <strain evidence="3">ChiBcolR7-354</strain>
    </source>
</reference>
<dbReference type="Gene3D" id="1.10.287.950">
    <property type="entry name" value="Methyl-accepting chemotaxis protein"/>
    <property type="match status" value="1"/>
</dbReference>